<name>A0AAU7NVA2_9GAMM</name>
<dbReference type="PANTHER" id="PTHR30163">
    <property type="entry name" value="MEMBRANE-BOUND LYTIC MUREIN TRANSGLYCOSYLASE B"/>
    <property type="match status" value="1"/>
</dbReference>
<reference evidence="4 5" key="1">
    <citation type="journal article" date="2024" name="Microbiology">
        <title>Methylomarinum rosea sp. nov., a novel halophilic methanotrophic bacterium from the hypersaline Lake Elton.</title>
        <authorList>
            <person name="Suleimanov R.Z."/>
            <person name="Oshkin I.Y."/>
            <person name="Danilova O.V."/>
            <person name="Suzina N.E."/>
            <person name="Dedysh S.N."/>
        </authorList>
    </citation>
    <scope>NUCLEOTIDE SEQUENCE [LARGE SCALE GENOMIC DNA]</scope>
    <source>
        <strain evidence="4 5">Ch1-1</strain>
    </source>
</reference>
<evidence type="ECO:0000313" key="4">
    <source>
        <dbReference type="EMBL" id="XBS20885.1"/>
    </source>
</evidence>
<dbReference type="InterPro" id="IPR023346">
    <property type="entry name" value="Lysozyme-like_dom_sf"/>
</dbReference>
<dbReference type="FunFam" id="1.10.8.350:FF:000001">
    <property type="entry name" value="Lytic murein transglycosylase B"/>
    <property type="match status" value="1"/>
</dbReference>
<organism evidence="4 5">
    <name type="scientific">Methylomarinum roseum</name>
    <dbReference type="NCBI Taxonomy" id="3067653"/>
    <lineage>
        <taxon>Bacteria</taxon>
        <taxon>Pseudomonadati</taxon>
        <taxon>Pseudomonadota</taxon>
        <taxon>Gammaproteobacteria</taxon>
        <taxon>Methylococcales</taxon>
        <taxon>Methylococcaceae</taxon>
        <taxon>Methylomarinum</taxon>
    </lineage>
</organism>
<evidence type="ECO:0000259" key="3">
    <source>
        <dbReference type="Pfam" id="PF13406"/>
    </source>
</evidence>
<feature type="domain" description="Transglycosylase SLT" evidence="3">
    <location>
        <begin position="31"/>
        <end position="319"/>
    </location>
</feature>
<keyword evidence="2" id="KW-0732">Signal</keyword>
<dbReference type="Pfam" id="PF13406">
    <property type="entry name" value="SLT_2"/>
    <property type="match status" value="1"/>
</dbReference>
<dbReference type="Proteomes" id="UP001225378">
    <property type="component" value="Chromosome"/>
</dbReference>
<sequence length="332" mass="37798">MKSRKTFTALAYALLLSLAVPGYGAIEDSDLLNDFVNNMATKHQFDAAELKQLFQSVEIKQNIVETISSPAEAMPWYRYRKIFMTDSRVNEGLRFWQENEAVLARVEQQYGVPAEIITAVIGVETRYGAHTGTYRVIDALATLAFAYPKRSPFFTSELEHFLLLCREEQLNPLEPLGSYAGAMGMPQFMPSSYRAYAADFDRDEKRDIWHNEADVIASVANYFARHHWQKGAAIAFPVTAEGEAYQHGLSKGLQPDVSVAKLKQWQVTVPEQLEPDETVKLLEFEQEQDHQLWAGLHNFYVITRYNHSPLYAMAVYQLSLAIADKKKTNDEQ</sequence>
<gene>
    <name evidence="4" type="primary">mltB</name>
    <name evidence="4" type="ORF">Q9L42_001800</name>
</gene>
<dbReference type="GO" id="GO:0009253">
    <property type="term" value="P:peptidoglycan catabolic process"/>
    <property type="evidence" value="ECO:0007669"/>
    <property type="project" value="TreeGrafter"/>
</dbReference>
<proteinExistence type="predicted"/>
<dbReference type="InterPro" id="IPR031304">
    <property type="entry name" value="SLT_2"/>
</dbReference>
<dbReference type="Gene3D" id="1.10.8.350">
    <property type="entry name" value="Bacterial muramidase"/>
    <property type="match status" value="1"/>
</dbReference>
<accession>A0AAU7NVA2</accession>
<dbReference type="SUPFAM" id="SSF53955">
    <property type="entry name" value="Lysozyme-like"/>
    <property type="match status" value="1"/>
</dbReference>
<feature type="chain" id="PRO_5043459298" evidence="2">
    <location>
        <begin position="25"/>
        <end position="332"/>
    </location>
</feature>
<dbReference type="PANTHER" id="PTHR30163:SF9">
    <property type="entry name" value="MEMBRANE-BOUND LYTIC MUREIN TRANSGLYCOSYLASE B"/>
    <property type="match status" value="1"/>
</dbReference>
<evidence type="ECO:0000256" key="2">
    <source>
        <dbReference type="SAM" id="SignalP"/>
    </source>
</evidence>
<dbReference type="Gene3D" id="1.10.530.10">
    <property type="match status" value="1"/>
</dbReference>
<evidence type="ECO:0000256" key="1">
    <source>
        <dbReference type="PIRSR" id="PIRSR611757-1"/>
    </source>
</evidence>
<dbReference type="AlphaFoldDB" id="A0AAU7NVA2"/>
<feature type="active site" evidence="1">
    <location>
        <position position="124"/>
    </location>
</feature>
<keyword evidence="5" id="KW-1185">Reference proteome</keyword>
<feature type="signal peptide" evidence="2">
    <location>
        <begin position="1"/>
        <end position="24"/>
    </location>
</feature>
<dbReference type="EMBL" id="CP157743">
    <property type="protein sequence ID" value="XBS20885.1"/>
    <property type="molecule type" value="Genomic_DNA"/>
</dbReference>
<dbReference type="CDD" id="cd13399">
    <property type="entry name" value="Slt35-like"/>
    <property type="match status" value="1"/>
</dbReference>
<dbReference type="GO" id="GO:0008933">
    <property type="term" value="F:peptidoglycan lytic transglycosylase activity"/>
    <property type="evidence" value="ECO:0007669"/>
    <property type="project" value="TreeGrafter"/>
</dbReference>
<dbReference type="KEGG" id="mech:Q9L42_001800"/>
<dbReference type="InterPro" id="IPR011757">
    <property type="entry name" value="Lytic_transglycosylase_MltB"/>
</dbReference>
<evidence type="ECO:0000313" key="5">
    <source>
        <dbReference type="Proteomes" id="UP001225378"/>
    </source>
</evidence>
<dbReference type="NCBIfam" id="TIGR02282">
    <property type="entry name" value="MltB"/>
    <property type="match status" value="1"/>
</dbReference>
<dbReference type="InterPro" id="IPR043426">
    <property type="entry name" value="MltB-like"/>
</dbReference>
<dbReference type="RefSeq" id="WP_349431789.1">
    <property type="nucleotide sequence ID" value="NZ_CP157743.1"/>
</dbReference>
<protein>
    <submittedName>
        <fullName evidence="4">Lytic murein transglycosylase B</fullName>
    </submittedName>
</protein>